<feature type="region of interest" description="Disordered" evidence="1">
    <location>
        <begin position="902"/>
        <end position="933"/>
    </location>
</feature>
<feature type="compositionally biased region" description="Basic residues" evidence="1">
    <location>
        <begin position="242"/>
        <end position="256"/>
    </location>
</feature>
<feature type="compositionally biased region" description="Low complexity" evidence="1">
    <location>
        <begin position="490"/>
        <end position="500"/>
    </location>
</feature>
<evidence type="ECO:0008006" key="4">
    <source>
        <dbReference type="Google" id="ProtNLM"/>
    </source>
</evidence>
<feature type="region of interest" description="Disordered" evidence="1">
    <location>
        <begin position="477"/>
        <end position="576"/>
    </location>
</feature>
<comment type="caution">
    <text evidence="2">The sequence shown here is derived from an EMBL/GenBank/DDBJ whole genome shotgun (WGS) entry which is preliminary data.</text>
</comment>
<feature type="compositionally biased region" description="Pro residues" evidence="1">
    <location>
        <begin position="449"/>
        <end position="459"/>
    </location>
</feature>
<feature type="compositionally biased region" description="Low complexity" evidence="1">
    <location>
        <begin position="737"/>
        <end position="746"/>
    </location>
</feature>
<feature type="compositionally biased region" description="Low complexity" evidence="1">
    <location>
        <begin position="257"/>
        <end position="268"/>
    </location>
</feature>
<feature type="compositionally biased region" description="Pro residues" evidence="1">
    <location>
        <begin position="389"/>
        <end position="408"/>
    </location>
</feature>
<feature type="compositionally biased region" description="Gly residues" evidence="1">
    <location>
        <begin position="703"/>
        <end position="712"/>
    </location>
</feature>
<feature type="compositionally biased region" description="Acidic residues" evidence="1">
    <location>
        <begin position="204"/>
        <end position="237"/>
    </location>
</feature>
<feature type="compositionally biased region" description="Low complexity" evidence="1">
    <location>
        <begin position="1381"/>
        <end position="1402"/>
    </location>
</feature>
<feature type="compositionally biased region" description="Pro residues" evidence="1">
    <location>
        <begin position="1318"/>
        <end position="1343"/>
    </location>
</feature>
<dbReference type="Proteomes" id="UP001141327">
    <property type="component" value="Unassembled WGS sequence"/>
</dbReference>
<dbReference type="EMBL" id="JAPMOS010000019">
    <property type="protein sequence ID" value="KAJ4459506.1"/>
    <property type="molecule type" value="Genomic_DNA"/>
</dbReference>
<name>A0ABQ8UJU6_9EUKA</name>
<protein>
    <recommendedName>
        <fullName evidence="4">Cyclin N-terminal domain-containing protein</fullName>
    </recommendedName>
</protein>
<feature type="region of interest" description="Disordered" evidence="1">
    <location>
        <begin position="1312"/>
        <end position="1402"/>
    </location>
</feature>
<feature type="compositionally biased region" description="Pro residues" evidence="1">
    <location>
        <begin position="501"/>
        <end position="512"/>
    </location>
</feature>
<sequence length="1588" mass="162800">MMPPQTRHRRHRKRPVRGIRPDFSRVPLGVPRDFDNIFGPQELFEEESQSAGPDMTGAGLIPDESSYGGAIHYVGSRSSMGPRSKGPPPPPGPEEAAAGATDTDRTQGPPHGRPEARRRERAADEEEPTDQDEDQEQEQGEEEQGEEEEEEGEEDGEPTTMGEGGGYGSGEEQRDHRLAMGFLALGSPAHSAAHPAAHSRHQEDGEEEEEVEDEEDEEGEEAEEAEEEEEDEDEEAGEGSRRSHRRHERSRSRSRRATATAPSRATAPDPRPIAGPRPIAVPGRGAAVRVPVRAPAPGRGRAPRAVDRAAPAPGPTRPRPRPPTASGRAAAARPASTTPGPAGSPVGSTVIRTGTGTGMDPRVATGTTIRTGNLRPTRPGALRRRRPAGRPPRPPTPAPRHPWAPQPRPAAEGPLSPGERSSGGPVVHTAPVPIARPAPAWAPASPLGTPAPSPSPSPSPSARHGWVGLLAAIPPYKGRLLPGPAPAPSAPSASSSASPTSPGPSPGAPAPASPGAERAALYGHSLEEGPPSRSGWRPVPHWPSRGAARPLMTDFRAALGMSPAPSPLPPLPPLPSPPALFGGTAAGAALFARSEPGLASPPLLVRPRPRRPGAHGAAPHGDDDERAPLPPLAALRPRASLAAAPSPSTPSPLLHRLPLGARTPFLQTHPLAAAPGSGSSGSPAAPATPTPSLLAAPGAPGSNQGGPAGDGDLGLSPLGQAAVTRGGALLIRLGAPGGAPAAQPAGAGAGLGAGPGARSLQPPGPPKGLAAPTPRVLPSPSPSSAASSRPGPGPGPGPAHPASPAAPPPAPSPPVLPSACLAAPQLPQYRWYFHRASAQATCGAPLRRDPSGQGPWAAHFGGARLLSSAVLLRQGYADIIHMRRRHKMGRIEAACWTLHPTPRPAASPPAPPAPTPAPMPAPTPPAATPPVGLTSTEDAALRALLPPAAPPAPGGPALSAGVGVGSMAAWGLAARSAMVAAAQRAGQGAPQSSPLHGERAPLSRPLRCPTAIRLAVLPSSGSQAPCMFSTIFRHGHPAGLHGPAPGSRRAYGHHPEALGGPRAAPCGPLTPLPLPPGAPLVPFGRTIAVRGLPEEDLPAPGRLSIRQLQQIQQRQIQQIQQLPDPAATQRCYAVVLYDPVRAGGRFEPGAVARVRGGVSFVSLIEPNPLLQDWLRSVTSPARQGPYSRRTVAGIPYAPSLSSLASPCPVPPSAPTGLSPTRGAPALLATRGPVAPAPQFRPLACQGETDATLIPLPGVLCSLLPHVSMRQRDQELHALYPGLDPRLTVKKMLAIRARMLALHRPALTALDPAGAPSPGYAPPVPTAPTPQLPPPPGGLPPAPGPRSSAAPGGGRPAAPWLTAPDRLPGTAPAPAAQPPRWPRGAPDSGSTSSSSSSDSSLDSALAPRMGLDVSTIATAYAYFEELVRKEHVVRAANRRLVAACCVTLAAKFHEPDRSLLKWMAARLEQLGMNLWLPPKQVTVHYNVMVQLVGSSLPLYLGADLFSRYYLHGERALGGGPMTGSAYNAGPSKSPTPLPGAPTGMLPPAARAAPQPGSPALKNEYRSGPAGGSDRGGAGAGRQPMGGPLR</sequence>
<feature type="compositionally biased region" description="Low complexity" evidence="1">
    <location>
        <begin position="280"/>
        <end position="300"/>
    </location>
</feature>
<feature type="region of interest" description="Disordered" evidence="1">
    <location>
        <begin position="592"/>
        <end position="657"/>
    </location>
</feature>
<gene>
    <name evidence="2" type="ORF">PAPYR_4563</name>
</gene>
<organism evidence="2 3">
    <name type="scientific">Paratrimastix pyriformis</name>
    <dbReference type="NCBI Taxonomy" id="342808"/>
    <lineage>
        <taxon>Eukaryota</taxon>
        <taxon>Metamonada</taxon>
        <taxon>Preaxostyla</taxon>
        <taxon>Paratrimastigidae</taxon>
        <taxon>Paratrimastix</taxon>
    </lineage>
</organism>
<feature type="compositionally biased region" description="Low complexity" evidence="1">
    <location>
        <begin position="430"/>
        <end position="448"/>
    </location>
</feature>
<feature type="region of interest" description="Disordered" evidence="1">
    <location>
        <begin position="1525"/>
        <end position="1588"/>
    </location>
</feature>
<evidence type="ECO:0000256" key="1">
    <source>
        <dbReference type="SAM" id="MobiDB-lite"/>
    </source>
</evidence>
<dbReference type="InterPro" id="IPR036915">
    <property type="entry name" value="Cyclin-like_sf"/>
</dbReference>
<feature type="compositionally biased region" description="Pro residues" evidence="1">
    <location>
        <begin position="791"/>
        <end position="814"/>
    </location>
</feature>
<feature type="compositionally biased region" description="Pro residues" evidence="1">
    <location>
        <begin position="564"/>
        <end position="576"/>
    </location>
</feature>
<feature type="compositionally biased region" description="Low complexity" evidence="1">
    <location>
        <begin position="670"/>
        <end position="702"/>
    </location>
</feature>
<feature type="compositionally biased region" description="Basic and acidic residues" evidence="1">
    <location>
        <begin position="112"/>
        <end position="122"/>
    </location>
</feature>
<feature type="region of interest" description="Disordered" evidence="1">
    <location>
        <begin position="669"/>
        <end position="717"/>
    </location>
</feature>
<reference evidence="2" key="1">
    <citation type="journal article" date="2022" name="bioRxiv">
        <title>Genomics of Preaxostyla Flagellates Illuminates Evolutionary Transitions and the Path Towards Mitochondrial Loss.</title>
        <authorList>
            <person name="Novak L.V.F."/>
            <person name="Treitli S.C."/>
            <person name="Pyrih J."/>
            <person name="Halakuc P."/>
            <person name="Pipaliya S.V."/>
            <person name="Vacek V."/>
            <person name="Brzon O."/>
            <person name="Soukal P."/>
            <person name="Eme L."/>
            <person name="Dacks J.B."/>
            <person name="Karnkowska A."/>
            <person name="Elias M."/>
            <person name="Hampl V."/>
        </authorList>
    </citation>
    <scope>NUCLEOTIDE SEQUENCE</scope>
    <source>
        <strain evidence="2">RCP-MX</strain>
    </source>
</reference>
<evidence type="ECO:0000313" key="2">
    <source>
        <dbReference type="EMBL" id="KAJ4459506.1"/>
    </source>
</evidence>
<feature type="compositionally biased region" description="Low complexity" evidence="1">
    <location>
        <begin position="187"/>
        <end position="196"/>
    </location>
</feature>
<feature type="compositionally biased region" description="Pro residues" evidence="1">
    <location>
        <begin position="902"/>
        <end position="928"/>
    </location>
</feature>
<proteinExistence type="predicted"/>
<feature type="compositionally biased region" description="Acidic residues" evidence="1">
    <location>
        <begin position="123"/>
        <end position="157"/>
    </location>
</feature>
<accession>A0ABQ8UJU6</accession>
<evidence type="ECO:0000313" key="3">
    <source>
        <dbReference type="Proteomes" id="UP001141327"/>
    </source>
</evidence>
<feature type="compositionally biased region" description="Pro residues" evidence="1">
    <location>
        <begin position="312"/>
        <end position="323"/>
    </location>
</feature>
<feature type="compositionally biased region" description="Low complexity" evidence="1">
    <location>
        <begin position="632"/>
        <end position="657"/>
    </location>
</feature>
<dbReference type="SUPFAM" id="SSF47954">
    <property type="entry name" value="Cyclin-like"/>
    <property type="match status" value="1"/>
</dbReference>
<feature type="compositionally biased region" description="Gly residues" evidence="1">
    <location>
        <begin position="1567"/>
        <end position="1578"/>
    </location>
</feature>
<feature type="compositionally biased region" description="Basic residues" evidence="1">
    <location>
        <begin position="1"/>
        <end position="17"/>
    </location>
</feature>
<feature type="region of interest" description="Disordered" evidence="1">
    <location>
        <begin position="1"/>
        <end position="465"/>
    </location>
</feature>
<feature type="region of interest" description="Disordered" evidence="1">
    <location>
        <begin position="737"/>
        <end position="814"/>
    </location>
</feature>
<feature type="compositionally biased region" description="Low complexity" evidence="1">
    <location>
        <begin position="324"/>
        <end position="343"/>
    </location>
</feature>
<feature type="compositionally biased region" description="Low complexity" evidence="1">
    <location>
        <begin position="1579"/>
        <end position="1588"/>
    </location>
</feature>
<keyword evidence="3" id="KW-1185">Reference proteome</keyword>
<dbReference type="Gene3D" id="1.10.472.10">
    <property type="entry name" value="Cyclin-like"/>
    <property type="match status" value="1"/>
</dbReference>